<dbReference type="PANTHER" id="PTHR30189">
    <property type="entry name" value="LPS-ASSEMBLY PROTEIN"/>
    <property type="match status" value="1"/>
</dbReference>
<evidence type="ECO:0000259" key="6">
    <source>
        <dbReference type="Pfam" id="PF04453"/>
    </source>
</evidence>
<organism evidence="7 8">
    <name type="scientific">Acinetobacter bouvetii</name>
    <dbReference type="NCBI Taxonomy" id="202951"/>
    <lineage>
        <taxon>Bacteria</taxon>
        <taxon>Pseudomonadati</taxon>
        <taxon>Pseudomonadota</taxon>
        <taxon>Gammaproteobacteria</taxon>
        <taxon>Moraxellales</taxon>
        <taxon>Moraxellaceae</taxon>
        <taxon>Acinetobacter</taxon>
    </lineage>
</organism>
<evidence type="ECO:0000313" key="7">
    <source>
        <dbReference type="EMBL" id="CAB1213249.1"/>
    </source>
</evidence>
<comment type="subunit">
    <text evidence="4">Component of the lipopolysaccharide transport and assembly complex. Interacts with LptE and LptA.</text>
</comment>
<dbReference type="GO" id="GO:0015920">
    <property type="term" value="P:lipopolysaccharide transport"/>
    <property type="evidence" value="ECO:0007669"/>
    <property type="project" value="InterPro"/>
</dbReference>
<dbReference type="GO" id="GO:1990351">
    <property type="term" value="C:transporter complex"/>
    <property type="evidence" value="ECO:0007669"/>
    <property type="project" value="TreeGrafter"/>
</dbReference>
<feature type="signal peptide" evidence="4">
    <location>
        <begin position="1"/>
        <end position="30"/>
    </location>
</feature>
<evidence type="ECO:0000256" key="3">
    <source>
        <dbReference type="ARBA" id="ARBA00023237"/>
    </source>
</evidence>
<comment type="subcellular location">
    <subcellularLocation>
        <location evidence="4">Cell outer membrane</location>
    </subcellularLocation>
</comment>
<proteinExistence type="inferred from homology"/>
<dbReference type="InterPro" id="IPR005653">
    <property type="entry name" value="OstA-like_N"/>
</dbReference>
<evidence type="ECO:0000259" key="5">
    <source>
        <dbReference type="Pfam" id="PF03968"/>
    </source>
</evidence>
<dbReference type="InterPro" id="IPR050218">
    <property type="entry name" value="LptD"/>
</dbReference>
<keyword evidence="2 4" id="KW-0472">Membrane</keyword>
<dbReference type="AlphaFoldDB" id="A0A811GHR5"/>
<dbReference type="Pfam" id="PF04453">
    <property type="entry name" value="LptD"/>
    <property type="match status" value="1"/>
</dbReference>
<comment type="caution">
    <text evidence="4">Lacks conserved residue(s) required for the propagation of feature annotation.</text>
</comment>
<dbReference type="Gene3D" id="2.60.450.10">
    <property type="entry name" value="Lipopolysaccharide (LPS) transport protein A like domain"/>
    <property type="match status" value="1"/>
</dbReference>
<evidence type="ECO:0000256" key="1">
    <source>
        <dbReference type="ARBA" id="ARBA00022729"/>
    </source>
</evidence>
<reference evidence="7 8" key="1">
    <citation type="submission" date="2020-02" db="EMBL/GenBank/DDBJ databases">
        <authorList>
            <person name="Chaudhuri R."/>
        </authorList>
    </citation>
    <scope>NUCLEOTIDE SEQUENCE [LARGE SCALE GENOMIC DNA]</scope>
    <source>
        <strain evidence="7">SFB21</strain>
    </source>
</reference>
<dbReference type="Pfam" id="PF03968">
    <property type="entry name" value="LptD_N"/>
    <property type="match status" value="1"/>
</dbReference>
<sequence length="822" mass="93325" precursor="true">MTQMKHQFKFNPLATAILTLLCGSSISSYAESTIPASTVDNQKMKDSIQEAYPGQQFFEQYYVDKSAPEAQQRQGQNLGSAYCKGTWITPISPETKAVDPDNATSTVTADYGHYDPNGDSVLEGNVLIDQQGRQIRADKITIDQTQTYANAQGRVQMAQSGLLAQSDQINYNLKTQQGDLNNSFYISEEQHAHGRADKIARTSENIVVMNNATYSTCPPDEKPTWKIQADKITLNKETGRGETRGTKLYVKEVPVLAVPYFNFPIDDRRTTGVLTPSFGFSNDGGVELAVPVYLNLAPNYDATITPRYIGNRGPMLEGEFRYLTENFGSGMIWGGYLASDSEYNDKDRKDLHLLHNWQINNQFSTNLEYNYASDKDYFADLNNNPNSKTDLNLRRAWELNYKNGIPGLKAQLKVEDFLTLDDTVADKDRPYARLPQFLLNYKTGDAQGLQFEFDHDTAYFKKDMSATSLANNDSYEPSGTRIYNDFSVRYNYRNPWSFVIPEVSLRNVNTFYDKDTVNTLNQTSTSSENQSVTVPEFTLDTGLTFEKEGKYLQTITPRAFYAYAPYKNQNGHPNFDSATASINYDQLFSPRRFYGHDRLEDNNFLSLGLSYSLFDEIGLERLKTSVGQSFYFEDRRVRLDNESDQFDTERHTGPVLSVSSQLSQNFTLGANSAWMANGDNAQRDVQLYYTGNQGNLYNVGYFYRKDIPNRQDQYDQVVASFIQPVSNNWRIMGHAQYDLDNNVAREYLLGVNYEACCWGISVYGRSYYNDLDNVNDDSVKPKRAIMAEISLKGLGGFNNKLSSLLESRILGFNKINQSWTQR</sequence>
<evidence type="ECO:0000256" key="2">
    <source>
        <dbReference type="ARBA" id="ARBA00023136"/>
    </source>
</evidence>
<feature type="domain" description="Organic solvent tolerance-like N-terminal" evidence="5">
    <location>
        <begin position="107"/>
        <end position="239"/>
    </location>
</feature>
<feature type="domain" description="LptD C-terminal" evidence="6">
    <location>
        <begin position="347"/>
        <end position="729"/>
    </location>
</feature>
<dbReference type="InterPro" id="IPR020889">
    <property type="entry name" value="LipoPS_assembly_LptD"/>
</dbReference>
<dbReference type="GO" id="GO:0043165">
    <property type="term" value="P:Gram-negative-bacterium-type cell outer membrane assembly"/>
    <property type="evidence" value="ECO:0007669"/>
    <property type="project" value="UniProtKB-UniRule"/>
</dbReference>
<dbReference type="PANTHER" id="PTHR30189:SF1">
    <property type="entry name" value="LPS-ASSEMBLY PROTEIN LPTD"/>
    <property type="match status" value="1"/>
</dbReference>
<evidence type="ECO:0000256" key="4">
    <source>
        <dbReference type="HAMAP-Rule" id="MF_01411"/>
    </source>
</evidence>
<gene>
    <name evidence="7" type="primary">lptD_2</name>
    <name evidence="4" type="synonym">lptD</name>
    <name evidence="7" type="ORF">SFB21_1282</name>
</gene>
<dbReference type="EMBL" id="CADDTS010000023">
    <property type="protein sequence ID" value="CAB1213249.1"/>
    <property type="molecule type" value="Genomic_DNA"/>
</dbReference>
<dbReference type="InterPro" id="IPR007543">
    <property type="entry name" value="LptD_C"/>
</dbReference>
<comment type="similarity">
    <text evidence="4">Belongs to the LptD family.</text>
</comment>
<evidence type="ECO:0000313" key="8">
    <source>
        <dbReference type="Proteomes" id="UP000489961"/>
    </source>
</evidence>
<comment type="caution">
    <text evidence="7">The sequence shown here is derived from an EMBL/GenBank/DDBJ whole genome shotgun (WGS) entry which is preliminary data.</text>
</comment>
<dbReference type="Proteomes" id="UP000489961">
    <property type="component" value="Unassembled WGS sequence"/>
</dbReference>
<feature type="chain" id="PRO_5033191997" description="LPS-assembly protein LptD" evidence="4">
    <location>
        <begin position="31"/>
        <end position="822"/>
    </location>
</feature>
<name>A0A811GHR5_9GAMM</name>
<keyword evidence="1 4" id="KW-0732">Signal</keyword>
<dbReference type="HAMAP" id="MF_01411">
    <property type="entry name" value="LPS_assembly_LptD"/>
    <property type="match status" value="1"/>
</dbReference>
<dbReference type="GO" id="GO:0009279">
    <property type="term" value="C:cell outer membrane"/>
    <property type="evidence" value="ECO:0007669"/>
    <property type="project" value="UniProtKB-SubCell"/>
</dbReference>
<accession>A0A811GHR5</accession>
<keyword evidence="3 4" id="KW-0998">Cell outer membrane</keyword>
<protein>
    <recommendedName>
        <fullName evidence="4">LPS-assembly protein LptD</fullName>
    </recommendedName>
</protein>
<comment type="function">
    <text evidence="4">Together with LptE, is involved in the assembly of lipopolysaccharide (LPS) at the surface of the outer membrane.</text>
</comment>